<dbReference type="GO" id="GO:0016787">
    <property type="term" value="F:hydrolase activity"/>
    <property type="evidence" value="ECO:0007669"/>
    <property type="project" value="UniProtKB-KW"/>
</dbReference>
<evidence type="ECO:0000313" key="4">
    <source>
        <dbReference type="Proteomes" id="UP000248863"/>
    </source>
</evidence>
<keyword evidence="4" id="KW-1185">Reference proteome</keyword>
<dbReference type="Gene3D" id="3.40.50.1820">
    <property type="entry name" value="alpha/beta hydrolase"/>
    <property type="match status" value="1"/>
</dbReference>
<dbReference type="OrthoDB" id="9779853at2"/>
<feature type="domain" description="AB hydrolase-1" evidence="2">
    <location>
        <begin position="51"/>
        <end position="287"/>
    </location>
</feature>
<dbReference type="InterPro" id="IPR050471">
    <property type="entry name" value="AB_hydrolase"/>
</dbReference>
<dbReference type="InterPro" id="IPR000073">
    <property type="entry name" value="AB_hydrolase_1"/>
</dbReference>
<reference evidence="3 4" key="1">
    <citation type="submission" date="2017-07" db="EMBL/GenBank/DDBJ databases">
        <title>Draft Genome Sequences of Select Purple Nonsulfur Bacteria.</title>
        <authorList>
            <person name="Lasarre B."/>
            <person name="Mckinlay J.B."/>
        </authorList>
    </citation>
    <scope>NUCLEOTIDE SEQUENCE [LARGE SCALE GENOMIC DNA]</scope>
    <source>
        <strain evidence="3 4">DSM 11907</strain>
    </source>
</reference>
<evidence type="ECO:0000256" key="1">
    <source>
        <dbReference type="ARBA" id="ARBA00038128"/>
    </source>
</evidence>
<dbReference type="FunFam" id="3.40.50.1820:FF:000205">
    <property type="entry name" value="Non-haem bromoperoxidase BPO-A2"/>
    <property type="match status" value="1"/>
</dbReference>
<dbReference type="PRINTS" id="PR00111">
    <property type="entry name" value="ABHYDROLASE"/>
</dbReference>
<dbReference type="Proteomes" id="UP000248863">
    <property type="component" value="Unassembled WGS sequence"/>
</dbReference>
<dbReference type="Pfam" id="PF00561">
    <property type="entry name" value="Abhydrolase_1"/>
    <property type="match status" value="1"/>
</dbReference>
<evidence type="ECO:0000313" key="3">
    <source>
        <dbReference type="EMBL" id="RAI39581.1"/>
    </source>
</evidence>
<dbReference type="SUPFAM" id="SSF53474">
    <property type="entry name" value="alpha/beta-Hydrolases"/>
    <property type="match status" value="1"/>
</dbReference>
<organism evidence="3 4">
    <name type="scientific">Rhodoplanes elegans</name>
    <dbReference type="NCBI Taxonomy" id="29408"/>
    <lineage>
        <taxon>Bacteria</taxon>
        <taxon>Pseudomonadati</taxon>
        <taxon>Pseudomonadota</taxon>
        <taxon>Alphaproteobacteria</taxon>
        <taxon>Hyphomicrobiales</taxon>
        <taxon>Nitrobacteraceae</taxon>
        <taxon>Rhodoplanes</taxon>
    </lineage>
</organism>
<dbReference type="PANTHER" id="PTHR43433:SF3">
    <property type="entry name" value="NON-HEME CHLOROPEROXIDASE"/>
    <property type="match status" value="1"/>
</dbReference>
<dbReference type="AlphaFoldDB" id="A0A327KMK9"/>
<keyword evidence="3" id="KW-0378">Hydrolase</keyword>
<name>A0A327KMK9_9BRAD</name>
<evidence type="ECO:0000259" key="2">
    <source>
        <dbReference type="Pfam" id="PF00561"/>
    </source>
</evidence>
<dbReference type="InterPro" id="IPR029058">
    <property type="entry name" value="AB_hydrolase_fold"/>
</dbReference>
<dbReference type="PANTHER" id="PTHR43433">
    <property type="entry name" value="HYDROLASE, ALPHA/BETA FOLD FAMILY PROTEIN"/>
    <property type="match status" value="1"/>
</dbReference>
<protein>
    <submittedName>
        <fullName evidence="3">Alpha/beta hydrolase</fullName>
    </submittedName>
</protein>
<accession>A0A327KMK9</accession>
<comment type="caution">
    <text evidence="3">The sequence shown here is derived from an EMBL/GenBank/DDBJ whole genome shotgun (WGS) entry which is preliminary data.</text>
</comment>
<dbReference type="EMBL" id="NPEU01000071">
    <property type="protein sequence ID" value="RAI39581.1"/>
    <property type="molecule type" value="Genomic_DNA"/>
</dbReference>
<sequence length="304" mass="32919">MNRARLNRVINSSSREKGVETVSVTPVKATVSTITTRDGVAIYFKDWGRGPAVVLSHGWPLSSDSWESQAFHLASNGFRVVTHDRRGHGRSSQPWDGNDMDHYADDLAQVIEALDLRDVSLFGFSTGGGEVARYVGRHGTGRIKKLGLISAVPPLMLKTDKNPGGLPIEVFDGLRAASLADRSKLYRDIASGPFFGFNRPGATVSQGMIDAFWLQGMQAGHKNAYDSIAAFSATDFTEDLKTFDRPTLIVHGDDDQIVPIDASAHAAKALVPHAVLKVYAGAPHGLADTHKDQLNNDILAFLKS</sequence>
<comment type="similarity">
    <text evidence="1">Belongs to the AB hydrolase superfamily. Bacterial non-heme haloperoxidase / perhydrolase family.</text>
</comment>
<gene>
    <name evidence="3" type="ORF">CH338_08960</name>
</gene>
<proteinExistence type="inferred from homology"/>